<feature type="domain" description="Bacterial Ig" evidence="2">
    <location>
        <begin position="941"/>
        <end position="1019"/>
    </location>
</feature>
<feature type="domain" description="Bacterial Ig" evidence="2">
    <location>
        <begin position="2494"/>
        <end position="2571"/>
    </location>
</feature>
<feature type="domain" description="Bacterial Ig" evidence="2">
    <location>
        <begin position="689"/>
        <end position="772"/>
    </location>
</feature>
<feature type="domain" description="Bacterial Ig" evidence="2">
    <location>
        <begin position="1276"/>
        <end position="1345"/>
    </location>
</feature>
<feature type="domain" description="Bacterial Ig" evidence="2">
    <location>
        <begin position="1674"/>
        <end position="1748"/>
    </location>
</feature>
<feature type="domain" description="Bacterial Ig" evidence="2">
    <location>
        <begin position="2248"/>
        <end position="2321"/>
    </location>
</feature>
<dbReference type="Pfam" id="PF17936">
    <property type="entry name" value="Big_6"/>
    <property type="match status" value="33"/>
</dbReference>
<dbReference type="Proteomes" id="UP000436801">
    <property type="component" value="Unassembled WGS sequence"/>
</dbReference>
<feature type="domain" description="Bacterial Ig" evidence="2">
    <location>
        <begin position="2818"/>
        <end position="2900"/>
    </location>
</feature>
<feature type="domain" description="Bacterial Ig" evidence="2">
    <location>
        <begin position="2002"/>
        <end position="2080"/>
    </location>
</feature>
<feature type="domain" description="Bacterial Ig" evidence="2">
    <location>
        <begin position="1350"/>
        <end position="1428"/>
    </location>
</feature>
<evidence type="ECO:0000313" key="4">
    <source>
        <dbReference type="EMBL" id="MWC44893.1"/>
    </source>
</evidence>
<feature type="region of interest" description="Disordered" evidence="1">
    <location>
        <begin position="251"/>
        <end position="281"/>
    </location>
</feature>
<feature type="domain" description="Bacterial Ig" evidence="2">
    <location>
        <begin position="2330"/>
        <end position="2409"/>
    </location>
</feature>
<feature type="domain" description="Bacterial Ig" evidence="2">
    <location>
        <begin position="345"/>
        <end position="428"/>
    </location>
</feature>
<evidence type="ECO:0000259" key="2">
    <source>
        <dbReference type="Pfam" id="PF17936"/>
    </source>
</evidence>
<name>A0A6N8LVD3_9SPHN</name>
<dbReference type="InterPro" id="IPR013783">
    <property type="entry name" value="Ig-like_fold"/>
</dbReference>
<protein>
    <submittedName>
        <fullName evidence="4">BapA prefix-like domain-containing protein</fullName>
    </submittedName>
</protein>
<dbReference type="InterPro" id="IPR041498">
    <property type="entry name" value="Big_6"/>
</dbReference>
<feature type="domain" description="Bacterial Ig" evidence="2">
    <location>
        <begin position="2576"/>
        <end position="2645"/>
    </location>
</feature>
<feature type="domain" description="Bacterial Ig" evidence="2">
    <location>
        <begin position="1434"/>
        <end position="1508"/>
    </location>
</feature>
<feature type="domain" description="Bacterial Ig" evidence="2">
    <location>
        <begin position="1023"/>
        <end position="1101"/>
    </location>
</feature>
<feature type="domain" description="Bacterial Ig" evidence="2">
    <location>
        <begin position="431"/>
        <end position="514"/>
    </location>
</feature>
<organism evidence="4 5">
    <name type="scientific">Sphingomonas carotinifaciens</name>
    <dbReference type="NCBI Taxonomy" id="1166323"/>
    <lineage>
        <taxon>Bacteria</taxon>
        <taxon>Pseudomonadati</taxon>
        <taxon>Pseudomonadota</taxon>
        <taxon>Alphaproteobacteria</taxon>
        <taxon>Sphingomonadales</taxon>
        <taxon>Sphingomonadaceae</taxon>
        <taxon>Sphingomonas</taxon>
    </lineage>
</organism>
<feature type="domain" description="Bacterial Ig" evidence="2">
    <location>
        <begin position="1521"/>
        <end position="1589"/>
    </location>
</feature>
<dbReference type="NCBIfam" id="NF033677">
    <property type="entry name" value="biofilm_BapA_N"/>
    <property type="match status" value="1"/>
</dbReference>
<dbReference type="InterPro" id="IPR011049">
    <property type="entry name" value="Serralysin-like_metalloprot_C"/>
</dbReference>
<feature type="domain" description="Bacterial Ig" evidence="2">
    <location>
        <begin position="2746"/>
        <end position="2812"/>
    </location>
</feature>
<feature type="domain" description="Bacterial Ig" evidence="2">
    <location>
        <begin position="174"/>
        <end position="256"/>
    </location>
</feature>
<feature type="region of interest" description="Disordered" evidence="1">
    <location>
        <begin position="152"/>
        <end position="175"/>
    </location>
</feature>
<feature type="domain" description="Bacterial Ig" evidence="2">
    <location>
        <begin position="2176"/>
        <end position="2244"/>
    </location>
</feature>
<feature type="domain" description="Bacterial Ig" evidence="2">
    <location>
        <begin position="517"/>
        <end position="600"/>
    </location>
</feature>
<feature type="domain" description="Bacterial Ig" evidence="2">
    <location>
        <begin position="1920"/>
        <end position="1998"/>
    </location>
</feature>
<sequence length="3385" mass="317929">MSIQAKITPANTPVSTGAEQTVTGSVTVQPGDNVALAVNAQDVASLTRDGADLVLTLKDGQTVRVVNFYAAADKPSHLYLLDGEQELVLAELSPAAADGTVAAAYVPQGVAADFASLGAAGAAATGGGGGLGIAGILGGLALAGGGIAALSSGGDDDDRGGSTPPPPVADTTPPTAATGLSFNAAGTQLTGQAEAGATVLIDVNADGTADFTVTAGADGRFTATLSPAVADGRTVSVTVRDTAGNVGPAATVASPDTTPPASAQGVTLSPDGTTVTGTTEPGATVQIDIDGDGIPDITGVAGADGRFIIDLPTPLTNGEMVMVTVQDPAGNIAPPVMVAAPDVTAPEPATGLVIADGGRSVSGQAEPDAIVSVDTNGDGVADATGTAGPDGTFVIPLVPALTNGETVTVTVTDAAGNVGAPATVVAVDTTAPAAVTGLVIAEGGASISGSAEAGAAVSVDTNGDGVADATGTAGADGTFVIALVPALTNGETVTVTVTDAAGNVGAPATVVASDTTAPAAVTGLVIAEGGASISGSAEAGAAVSVDTNGDGVADATGTVGADGTFVIALVPALTNGETVTVTVTDAAGNVGAPATVVAADTTAPAAATGLVIAEGGASISGSAEAGAAVSVDTNGDGVADATGTVGADGTFVIALVPALTNGETVTVTVTDAAGNLGAPATVVAADTTAPAAASGLVIAADGASLSGVAEAGATVGIDIDGDGVTDRTAVAADDGSFTVPLSPALLDAQVVSVVVTDAAGNSSVPATVTAPDTIAIPPAPTIDPTNGTVVTGTSQPGYAILILVDETGATIGTAPVRADGTWSLTPTTPLADGTVVRAYATNGQGERGPAAAVVVDAVAPDVPTVAVSDGTAFTGTAEAGATITLSDAAGTVIGTTTAGADGAWALTPAAPVGDGVAVSVVARDASGNVSAPAGVTVDAAAPAVPVIAPSNGTVLTGTAEIGSTVVATGPDGTVIGSDVVGADGQWSVVPAAPLADGTTVRVEARDAAGNVSDAGTGTVDAVAPGAPVTVPSNGTVVSGTAEPGATVTLTTRDGTVIGTGTAGADGGFAVTPTVPLADGTIVLVAASDAAGNAGPASAVRVDAAAPVAPVLDPTNGTAITGTAEAGATVSVTDGTGASLGQVVAGADGSFAITPAAPIGDGAVLTVVATDAAGNAGPAAVVTVDAVPPAVPVLEPSNGAVLSGTAEPGSSVTLSAGGVALGQVTTDDDGNFQLVVTPPVADDAVVTVVATDAAGNASQPATLVIDASLPSTPVIAPTNGTVIAGTADAGTTVTVTDAAGATIGSAVVDASGTWSVTPAAPLGDGTGLSAVATNGVGSVSGIGRATVDAVAPGAPVLAPSDGTAVAGLAEAGAAISVRDAAGVEIGTGVADGTGAFSVTLAAPLADGAAVVVVATDAAGNASAPGSVTVDAVAPGVPVIDAGNGVVVTGSAEAGARVTLTDAAGTVLGSAVVQADGRWQIAPGVPLGDGAVVNAVATDASGNASAPATAVIDAVAPGAAVIAQSNAAGVAGTAEAGATVVVSAGGAVIGQTVAAADGSWSVAATLGDGTVVRAVAIDAAGNRSTPAAATVDAVAPGVTIAPSAGVTFAGVTEAGASVTVTAAGGAVLGTVTAGADGRWVLSAGAAVADGTAVSAVAIDAAGNASAPASTVVDAVAPGAPVIAPSTGAVLTGTAEPGSLVTVLSAAGATIGTVQAGADGRWRIVPGTPVADGTVLSATATDAAGNVSAAGQGIVDATVPVTPVIDPSAGAIVTGTAEAGTTLVLTDGATGAVIGSVVVGADGRWSITPGTTLANGTPLAAVSTDAAGNPSVAGVTIVDSVAPDAPVVAPSNGSVLAGTAEAGATITISDANGVIATTVADAGGAWAVTPGVVPGDGTALSVTARDAAGNVSTPTTIVIDAVAPAAPVIDPSNGQTIAGSAEVGATVAVTDAAGNPIGSAVVGADGRWVVTPGAPLPDGTGIVATVSDAAGNTSGPAGVTVDAIAPAVPAVNPSNGAILTGTAEPLSSVVLTDGAGGAIGTATVDADGNWQFGPIPALADGTQVRAVAVDAAGNSSGAATVTVDAVAPNVPTVVAGNGTLLTGTGELGATITLSEQGGAPIGTTVVGADGSWSFRPTTPLVDGTVVNAVASDAAGNASGPARSVVDAVAPPLPDIDPSRGVAITGTAEAGATVELRDANGALIDRVTVDGNGNWTSTPATPLPDGQVVRAVAIDAAGNTSDVASVTIDAVAPPAPVIDPTRGTIVTGRGEPGTVVTVVDGSGTPVGTATVQADGSWALAPAATLANGTTLSATARDIAGNVSDAGLGVVDQIAPDAPIIAATNGVSVTGTAEVGALVSLTDAQGQPIGTPVTAGIDGRWTVTPAQPLADGTVVVARATDAAGNVSGPAGVLVDALPPATPTIDPSNATTIRGSGEIGSIVTVTAGGVPVGTATVGADGRWTLTATTSLADLTTIEASARDAVGNVSGIATGVIDAAAPSAPSVNPSNGTVVSGIAEAGATVTITLGGVPVATAVADANGAYSARPTTPIGNGLAVAVTATDAAGNVSGPGSVTIDASLPATPTIAPTNGVTITGTADAGTLVTVSANGTVLGTVQTDATGVWTLPNGTPLPDGTSLSAVATNAANTPSGTGLGIVDALAPAVPDIAPSNGTILSGTTEAGALVTLTVGGVPLGTTTAGADGRWQFTPGTAPANGAVVSVTATDAAGNTGAAASVTIDALPPGVPTIRPSNGTALIGTAEAGSTVTLTAGGAPLATVVADGAGNWRFVPGTALANGVAVTAQAQDAAGNIGPVATALVDSVAPAVPTGLAISAGGTVLTGLAEPGAQVQVTVRGSTMPIIAPVAADGTFSVTLPVPLVDGQLVSVVAIDAAQNVGNPATVIAPDLGVPVVSVIEAADGFVNNVEARSGGGIQVAVGLTPGATAGDTVLVTLTSQNGYVVQTTATLTAADVAARSVGVTVPVIGNAADGPAQVTAQIDGGLVSPPATFVIDTIAPQTPVLSLVGNLLSVSGEPNSIVTVDVSALGTTATATVQLDNRGLGSLDLIGGLNVGLSLADLLDASVSARATDRAGNVSNVAALGLEDALTGDLLTVSGIRLNTSLIPLSIGLVAQTEPGTTVRLEVVTPAATVRLAPPVDANGNFGLNLLDLNLLGQLGLSVFGLLNLGAGLSVNIIATDQFGNDSARYGVSLLGNGSLLSLGEISVNGTDGSDVLTGVTGTSEVFYGGAGADLILGVHSGDAVFAGAGDDSIQLTATNFRSVDGGAGFDTLLLSNGIDLDYGPGTSGTIANIERIDLGHGDGSSVLTLTAAEVNAVTSTGNTLQITGDAEDRLVVRGATDTGTDVTIQGTVYDVYSFNGTTLHVEQNTVTVVV</sequence>
<feature type="domain" description="Bacterial Ig" evidence="2">
    <location>
        <begin position="1839"/>
        <end position="1915"/>
    </location>
</feature>
<evidence type="ECO:0000256" key="1">
    <source>
        <dbReference type="SAM" id="MobiDB-lite"/>
    </source>
</evidence>
<dbReference type="Gene3D" id="2.60.40.10">
    <property type="entry name" value="Immunoglobulins"/>
    <property type="match status" value="33"/>
</dbReference>
<gene>
    <name evidence="4" type="ORF">GQR91_14815</name>
</gene>
<feature type="domain" description="Bacterial Ig" evidence="2">
    <location>
        <begin position="2422"/>
        <end position="2485"/>
    </location>
</feature>
<feature type="domain" description="Bacterial Ig" evidence="2">
    <location>
        <begin position="2084"/>
        <end position="2161"/>
    </location>
</feature>
<feature type="domain" description="Bacterial Ig" evidence="2">
    <location>
        <begin position="2656"/>
        <end position="2733"/>
    </location>
</feature>
<feature type="domain" description="Bacterial Ig" evidence="2">
    <location>
        <begin position="1765"/>
        <end position="1831"/>
    </location>
</feature>
<feature type="domain" description="Bacterial Ig" evidence="2">
    <location>
        <begin position="1105"/>
        <end position="1183"/>
    </location>
</feature>
<proteinExistence type="predicted"/>
<feature type="domain" description="Bacterial Ig" evidence="2">
    <location>
        <begin position="603"/>
        <end position="686"/>
    </location>
</feature>
<feature type="domain" description="Bacterial Ig" evidence="2">
    <location>
        <begin position="859"/>
        <end position="937"/>
    </location>
</feature>
<dbReference type="Pfam" id="PF22783">
    <property type="entry name" value="BapA_N"/>
    <property type="match status" value="1"/>
</dbReference>
<evidence type="ECO:0000313" key="5">
    <source>
        <dbReference type="Proteomes" id="UP000436801"/>
    </source>
</evidence>
<feature type="compositionally biased region" description="Polar residues" evidence="1">
    <location>
        <begin position="254"/>
        <end position="271"/>
    </location>
</feature>
<dbReference type="SUPFAM" id="SSF51120">
    <property type="entry name" value="beta-Roll"/>
    <property type="match status" value="1"/>
</dbReference>
<feature type="domain" description="Bacterial Ig" evidence="2">
    <location>
        <begin position="1598"/>
        <end position="1670"/>
    </location>
</feature>
<accession>A0A6N8LVD3</accession>
<reference evidence="4 5" key="1">
    <citation type="submission" date="2019-12" db="EMBL/GenBank/DDBJ databases">
        <authorList>
            <person name="Zheng J."/>
        </authorList>
    </citation>
    <scope>NUCLEOTIDE SEQUENCE [LARGE SCALE GENOMIC DNA]</scope>
    <source>
        <strain evidence="4 5">DSM 27347</strain>
    </source>
</reference>
<dbReference type="EMBL" id="WSUT01000005">
    <property type="protein sequence ID" value="MWC44893.1"/>
    <property type="molecule type" value="Genomic_DNA"/>
</dbReference>
<feature type="domain" description="Bacterial Ig" evidence="2">
    <location>
        <begin position="1196"/>
        <end position="1263"/>
    </location>
</feature>
<evidence type="ECO:0000259" key="3">
    <source>
        <dbReference type="Pfam" id="PF22783"/>
    </source>
</evidence>
<dbReference type="RefSeq" id="WP_164727761.1">
    <property type="nucleotide sequence ID" value="NZ_JACIEY010000010.1"/>
</dbReference>
<feature type="domain" description="Bacterial Ig" evidence="2">
    <location>
        <begin position="260"/>
        <end position="342"/>
    </location>
</feature>
<comment type="caution">
    <text evidence="4">The sequence shown here is derived from an EMBL/GenBank/DDBJ whole genome shotgun (WGS) entry which is preliminary data.</text>
</comment>
<feature type="domain" description="Bacterial Ig" evidence="2">
    <location>
        <begin position="785"/>
        <end position="855"/>
    </location>
</feature>
<feature type="domain" description="Biofilm-associated protein BapA-like prefix-like" evidence="3">
    <location>
        <begin position="18"/>
        <end position="94"/>
    </location>
</feature>
<dbReference type="InterPro" id="IPR048051">
    <property type="entry name" value="BapA-like_prefix-like"/>
</dbReference>
<dbReference type="NCBIfam" id="NF033510">
    <property type="entry name" value="Ca_tandemer"/>
    <property type="match status" value="32"/>
</dbReference>
<feature type="compositionally biased region" description="Low complexity" evidence="1">
    <location>
        <begin position="272"/>
        <end position="281"/>
    </location>
</feature>